<name>A0ABQ2VHR3_9PSEU</name>
<evidence type="ECO:0000313" key="2">
    <source>
        <dbReference type="EMBL" id="GGU85005.1"/>
    </source>
</evidence>
<reference evidence="3" key="1">
    <citation type="journal article" date="2019" name="Int. J. Syst. Evol. Microbiol.">
        <title>The Global Catalogue of Microorganisms (GCM) 10K type strain sequencing project: providing services to taxonomists for standard genome sequencing and annotation.</title>
        <authorList>
            <consortium name="The Broad Institute Genomics Platform"/>
            <consortium name="The Broad Institute Genome Sequencing Center for Infectious Disease"/>
            <person name="Wu L."/>
            <person name="Ma J."/>
        </authorList>
    </citation>
    <scope>NUCLEOTIDE SEQUENCE [LARGE SCALE GENOMIC DNA]</scope>
    <source>
        <strain evidence="3">JCM 3296</strain>
    </source>
</reference>
<proteinExistence type="predicted"/>
<dbReference type="InterPro" id="IPR007278">
    <property type="entry name" value="DUF397"/>
</dbReference>
<dbReference type="Pfam" id="PF04149">
    <property type="entry name" value="DUF397"/>
    <property type="match status" value="1"/>
</dbReference>
<dbReference type="Proteomes" id="UP000649573">
    <property type="component" value="Unassembled WGS sequence"/>
</dbReference>
<protein>
    <recommendedName>
        <fullName evidence="1">DUF397 domain-containing protein</fullName>
    </recommendedName>
</protein>
<comment type="caution">
    <text evidence="2">The sequence shown here is derived from an EMBL/GenBank/DDBJ whole genome shotgun (WGS) entry which is preliminary data.</text>
</comment>
<organism evidence="2 3">
    <name type="scientific">Lentzea flava</name>
    <dbReference type="NCBI Taxonomy" id="103732"/>
    <lineage>
        <taxon>Bacteria</taxon>
        <taxon>Bacillati</taxon>
        <taxon>Actinomycetota</taxon>
        <taxon>Actinomycetes</taxon>
        <taxon>Pseudonocardiales</taxon>
        <taxon>Pseudonocardiaceae</taxon>
        <taxon>Lentzea</taxon>
    </lineage>
</organism>
<evidence type="ECO:0000313" key="3">
    <source>
        <dbReference type="Proteomes" id="UP000649573"/>
    </source>
</evidence>
<evidence type="ECO:0000259" key="1">
    <source>
        <dbReference type="Pfam" id="PF04149"/>
    </source>
</evidence>
<sequence>MDKVRFRKSSYSGGNPEACVEVGFADDGVHVRDSKNTKPVTLAFKPAAWAAFMSSPSVAESTSA</sequence>
<accession>A0ABQ2VHR3</accession>
<feature type="domain" description="DUF397" evidence="1">
    <location>
        <begin position="5"/>
        <end position="54"/>
    </location>
</feature>
<gene>
    <name evidence="2" type="ORF">GCM10010178_89160</name>
</gene>
<dbReference type="EMBL" id="BMRE01000093">
    <property type="protein sequence ID" value="GGU85005.1"/>
    <property type="molecule type" value="Genomic_DNA"/>
</dbReference>
<keyword evidence="3" id="KW-1185">Reference proteome</keyword>
<dbReference type="RefSeq" id="WP_189259852.1">
    <property type="nucleotide sequence ID" value="NZ_BMRE01000093.1"/>
</dbReference>